<dbReference type="InterPro" id="IPR035906">
    <property type="entry name" value="MetI-like_sf"/>
</dbReference>
<keyword evidence="2 7" id="KW-0813">Transport</keyword>
<dbReference type="InterPro" id="IPR000515">
    <property type="entry name" value="MetI-like"/>
</dbReference>
<evidence type="ECO:0000313" key="10">
    <source>
        <dbReference type="EMBL" id="SFS70661.1"/>
    </source>
</evidence>
<evidence type="ECO:0000259" key="9">
    <source>
        <dbReference type="PROSITE" id="PS50928"/>
    </source>
</evidence>
<keyword evidence="4 7" id="KW-0812">Transmembrane</keyword>
<evidence type="ECO:0000256" key="8">
    <source>
        <dbReference type="SAM" id="MobiDB-lite"/>
    </source>
</evidence>
<feature type="transmembrane region" description="Helical" evidence="7">
    <location>
        <begin position="103"/>
        <end position="127"/>
    </location>
</feature>
<feature type="domain" description="ABC transmembrane type-1" evidence="9">
    <location>
        <begin position="104"/>
        <end position="296"/>
    </location>
</feature>
<dbReference type="PANTHER" id="PTHR43744:SF6">
    <property type="entry name" value="ABC TRANSPORTER PERMEASE PROTEIN YESQ-RELATED"/>
    <property type="match status" value="1"/>
</dbReference>
<gene>
    <name evidence="10" type="ORF">SAMN05444716_103641</name>
</gene>
<dbReference type="Pfam" id="PF00528">
    <property type="entry name" value="BPD_transp_1"/>
    <property type="match status" value="1"/>
</dbReference>
<dbReference type="RefSeq" id="WP_019433843.1">
    <property type="nucleotide sequence ID" value="NZ_CP054938.1"/>
</dbReference>
<dbReference type="AlphaFoldDB" id="A0A1I6S119"/>
<feature type="region of interest" description="Disordered" evidence="8">
    <location>
        <begin position="1"/>
        <end position="20"/>
    </location>
</feature>
<dbReference type="STRING" id="1176198.SAMN05444716_103641"/>
<comment type="similarity">
    <text evidence="7">Belongs to the binding-protein-dependent transport system permease family.</text>
</comment>
<feature type="transmembrane region" description="Helical" evidence="7">
    <location>
        <begin position="216"/>
        <end position="241"/>
    </location>
</feature>
<keyword evidence="10" id="KW-0762">Sugar transport</keyword>
<keyword evidence="5 7" id="KW-1133">Transmembrane helix</keyword>
<evidence type="ECO:0000256" key="3">
    <source>
        <dbReference type="ARBA" id="ARBA00022475"/>
    </source>
</evidence>
<dbReference type="EMBL" id="FPAB01000003">
    <property type="protein sequence ID" value="SFS70661.1"/>
    <property type="molecule type" value="Genomic_DNA"/>
</dbReference>
<evidence type="ECO:0000256" key="2">
    <source>
        <dbReference type="ARBA" id="ARBA00022448"/>
    </source>
</evidence>
<dbReference type="Gene3D" id="1.10.3720.10">
    <property type="entry name" value="MetI-like"/>
    <property type="match status" value="1"/>
</dbReference>
<evidence type="ECO:0000313" key="11">
    <source>
        <dbReference type="Proteomes" id="UP000198873"/>
    </source>
</evidence>
<dbReference type="CDD" id="cd06261">
    <property type="entry name" value="TM_PBP2"/>
    <property type="match status" value="1"/>
</dbReference>
<keyword evidence="11" id="KW-1185">Reference proteome</keyword>
<name>A0A1I6S119_9ACTN</name>
<feature type="transmembrane region" description="Helical" evidence="7">
    <location>
        <begin position="42"/>
        <end position="63"/>
    </location>
</feature>
<evidence type="ECO:0000256" key="6">
    <source>
        <dbReference type="ARBA" id="ARBA00023136"/>
    </source>
</evidence>
<protein>
    <submittedName>
        <fullName evidence="10">Multiple sugar transport system permease protein</fullName>
    </submittedName>
</protein>
<accession>A0A1I6S119</accession>
<dbReference type="SUPFAM" id="SSF161098">
    <property type="entry name" value="MetI-like"/>
    <property type="match status" value="1"/>
</dbReference>
<keyword evidence="3" id="KW-1003">Cell membrane</keyword>
<dbReference type="PROSITE" id="PS50928">
    <property type="entry name" value="ABC_TM1"/>
    <property type="match status" value="1"/>
</dbReference>
<evidence type="ECO:0000256" key="5">
    <source>
        <dbReference type="ARBA" id="ARBA00022989"/>
    </source>
</evidence>
<dbReference type="Proteomes" id="UP000198873">
    <property type="component" value="Unassembled WGS sequence"/>
</dbReference>
<evidence type="ECO:0000256" key="4">
    <source>
        <dbReference type="ARBA" id="ARBA00022692"/>
    </source>
</evidence>
<evidence type="ECO:0000256" key="1">
    <source>
        <dbReference type="ARBA" id="ARBA00004651"/>
    </source>
</evidence>
<comment type="subcellular location">
    <subcellularLocation>
        <location evidence="1 7">Cell membrane</location>
        <topology evidence="1 7">Multi-pass membrane protein</topology>
    </subcellularLocation>
</comment>
<feature type="transmembrane region" description="Helical" evidence="7">
    <location>
        <begin position="139"/>
        <end position="163"/>
    </location>
</feature>
<organism evidence="10 11">
    <name type="scientific">Streptomyces harbinensis</name>
    <dbReference type="NCBI Taxonomy" id="1176198"/>
    <lineage>
        <taxon>Bacteria</taxon>
        <taxon>Bacillati</taxon>
        <taxon>Actinomycetota</taxon>
        <taxon>Actinomycetes</taxon>
        <taxon>Kitasatosporales</taxon>
        <taxon>Streptomycetaceae</taxon>
        <taxon>Streptomyces</taxon>
    </lineage>
</organism>
<evidence type="ECO:0000256" key="7">
    <source>
        <dbReference type="RuleBase" id="RU363032"/>
    </source>
</evidence>
<dbReference type="GO" id="GO:0055085">
    <property type="term" value="P:transmembrane transport"/>
    <property type="evidence" value="ECO:0007669"/>
    <property type="project" value="InterPro"/>
</dbReference>
<dbReference type="GO" id="GO:0005886">
    <property type="term" value="C:plasma membrane"/>
    <property type="evidence" value="ECO:0007669"/>
    <property type="project" value="UniProtKB-SubCell"/>
</dbReference>
<proteinExistence type="inferred from homology"/>
<feature type="transmembrane region" description="Helical" evidence="7">
    <location>
        <begin position="175"/>
        <end position="195"/>
    </location>
</feature>
<reference evidence="11" key="1">
    <citation type="submission" date="2016-10" db="EMBL/GenBank/DDBJ databases">
        <authorList>
            <person name="Varghese N."/>
            <person name="Submissions S."/>
        </authorList>
    </citation>
    <scope>NUCLEOTIDE SEQUENCE [LARGE SCALE GENOMIC DNA]</scope>
    <source>
        <strain evidence="11">CGMCC 4.7047</strain>
    </source>
</reference>
<dbReference type="PANTHER" id="PTHR43744">
    <property type="entry name" value="ABC TRANSPORTER PERMEASE PROTEIN MG189-RELATED-RELATED"/>
    <property type="match status" value="1"/>
</dbReference>
<keyword evidence="6 7" id="KW-0472">Membrane</keyword>
<feature type="transmembrane region" description="Helical" evidence="7">
    <location>
        <begin position="275"/>
        <end position="295"/>
    </location>
</feature>
<sequence>MTNNVKSRPDARAGAAHDGNGHPELNDTLFARVLRALSGKRILTHILLIGFGFVMLYPILWMISSSLKPEELIFREPGLWPSSFTFDNFSNGWDALRYPFSHYFLNSAIITGASIVGNLVACSLAAYAFARLEFPFKKFWFALMLGSIMLPLHVVIVPQYILFSDLGWINTFYPLIVPKFLATDAFFIFLMVQFIRTLPRELDEAAVIDGAGHWRIFTRIILPLSTPALATTAIFTFIWTWNDFLSQLIFLTNPDKFTVPVALRTFLDSSGESSWGPMFAISVLSLGPIFGFFLAGQKYLVRGIATTGLK</sequence>